<dbReference type="EMBL" id="CM042016">
    <property type="protein sequence ID" value="KAI3700115.1"/>
    <property type="molecule type" value="Genomic_DNA"/>
</dbReference>
<proteinExistence type="predicted"/>
<comment type="caution">
    <text evidence="1">The sequence shown here is derived from an EMBL/GenBank/DDBJ whole genome shotgun (WGS) entry which is preliminary data.</text>
</comment>
<dbReference type="Proteomes" id="UP001055811">
    <property type="component" value="Linkage Group LG08"/>
</dbReference>
<evidence type="ECO:0000313" key="1">
    <source>
        <dbReference type="EMBL" id="KAI3700115.1"/>
    </source>
</evidence>
<gene>
    <name evidence="1" type="ORF">L2E82_44732</name>
</gene>
<evidence type="ECO:0000313" key="2">
    <source>
        <dbReference type="Proteomes" id="UP001055811"/>
    </source>
</evidence>
<accession>A0ACB8ZR29</accession>
<sequence length="174" mass="20099">MNPELQRIYEDYWPYEMHKELAEKFRKQERIERCEVVKDFTNSKPRDGESICTHVQRMQVQAGVSLNNNQTTLAELHRMLRTTENGIKGKNVPSLSQPVLAIGSSKGKKRKGPPKQNWREKVHVRSSSSAPRAKSSGIPHVTNPKEADCFYCKEKGHWKRSCPKYLHAMQLSRP</sequence>
<reference evidence="1 2" key="2">
    <citation type="journal article" date="2022" name="Mol. Ecol. Resour.">
        <title>The genomes of chicory, endive, great burdock and yacon provide insights into Asteraceae paleo-polyploidization history and plant inulin production.</title>
        <authorList>
            <person name="Fan W."/>
            <person name="Wang S."/>
            <person name="Wang H."/>
            <person name="Wang A."/>
            <person name="Jiang F."/>
            <person name="Liu H."/>
            <person name="Zhao H."/>
            <person name="Xu D."/>
            <person name="Zhang Y."/>
        </authorList>
    </citation>
    <scope>NUCLEOTIDE SEQUENCE [LARGE SCALE GENOMIC DNA]</scope>
    <source>
        <strain evidence="2">cv. Punajuju</strain>
        <tissue evidence="1">Leaves</tissue>
    </source>
</reference>
<keyword evidence="2" id="KW-1185">Reference proteome</keyword>
<organism evidence="1 2">
    <name type="scientific">Cichorium intybus</name>
    <name type="common">Chicory</name>
    <dbReference type="NCBI Taxonomy" id="13427"/>
    <lineage>
        <taxon>Eukaryota</taxon>
        <taxon>Viridiplantae</taxon>
        <taxon>Streptophyta</taxon>
        <taxon>Embryophyta</taxon>
        <taxon>Tracheophyta</taxon>
        <taxon>Spermatophyta</taxon>
        <taxon>Magnoliopsida</taxon>
        <taxon>eudicotyledons</taxon>
        <taxon>Gunneridae</taxon>
        <taxon>Pentapetalae</taxon>
        <taxon>asterids</taxon>
        <taxon>campanulids</taxon>
        <taxon>Asterales</taxon>
        <taxon>Asteraceae</taxon>
        <taxon>Cichorioideae</taxon>
        <taxon>Cichorieae</taxon>
        <taxon>Cichoriinae</taxon>
        <taxon>Cichorium</taxon>
    </lineage>
</organism>
<reference evidence="2" key="1">
    <citation type="journal article" date="2022" name="Mol. Ecol. Resour.">
        <title>The genomes of chicory, endive, great burdock and yacon provide insights into Asteraceae palaeo-polyploidization history and plant inulin production.</title>
        <authorList>
            <person name="Fan W."/>
            <person name="Wang S."/>
            <person name="Wang H."/>
            <person name="Wang A."/>
            <person name="Jiang F."/>
            <person name="Liu H."/>
            <person name="Zhao H."/>
            <person name="Xu D."/>
            <person name="Zhang Y."/>
        </authorList>
    </citation>
    <scope>NUCLEOTIDE SEQUENCE [LARGE SCALE GENOMIC DNA]</scope>
    <source>
        <strain evidence="2">cv. Punajuju</strain>
    </source>
</reference>
<name>A0ACB8ZR29_CICIN</name>
<protein>
    <submittedName>
        <fullName evidence="1">Uncharacterized protein</fullName>
    </submittedName>
</protein>